<dbReference type="InterPro" id="IPR036104">
    <property type="entry name" value="BFN_sf"/>
</dbReference>
<feature type="domain" description="BFN" evidence="1">
    <location>
        <begin position="20"/>
        <end position="151"/>
    </location>
</feature>
<dbReference type="SUPFAM" id="SSF103256">
    <property type="entry name" value="Hypothetical protein TM0160"/>
    <property type="match status" value="1"/>
</dbReference>
<dbReference type="PANTHER" id="PTHR15160">
    <property type="entry name" value="VON HIPPEL-LINDAU PROTEIN"/>
    <property type="match status" value="1"/>
</dbReference>
<name>A0A1G7J7V3_9BACT</name>
<sequence length="179" mass="20226">MSDSAQQLRDSIASENTREEIEVRIRGLMMDPVTNMPMVVLKDVNGDDVLPIWVGIFEANAIALEIEKNAPPRPMTHDLMRNLLRSLDVRLTRVVISELKDDTFFAILWMERNGEISTMDARPSDALALAMRADCPIYVNRSVMEAAKAGQKGSRDVNSDELRRWLEGLGDDDMGQYKM</sequence>
<dbReference type="Gene3D" id="3.10.690.10">
    <property type="entry name" value="Bifunctional nuclease domain"/>
    <property type="match status" value="1"/>
</dbReference>
<dbReference type="Pfam" id="PF02577">
    <property type="entry name" value="BFN_dom"/>
    <property type="match status" value="1"/>
</dbReference>
<dbReference type="AlphaFoldDB" id="A0A1G7J7V3"/>
<dbReference type="RefSeq" id="WP_083344754.1">
    <property type="nucleotide sequence ID" value="NZ_LT629690.1"/>
</dbReference>
<protein>
    <recommendedName>
        <fullName evidence="1">BFN domain-containing protein</fullName>
    </recommendedName>
</protein>
<dbReference type="PROSITE" id="PS51658">
    <property type="entry name" value="BFN"/>
    <property type="match status" value="1"/>
</dbReference>
<dbReference type="GO" id="GO:0004518">
    <property type="term" value="F:nuclease activity"/>
    <property type="evidence" value="ECO:0007669"/>
    <property type="project" value="InterPro"/>
</dbReference>
<dbReference type="PANTHER" id="PTHR15160:SF1">
    <property type="entry name" value="VON HIPPEL-LINDAU DISEASE TUMOR SUPPRESSOR"/>
    <property type="match status" value="1"/>
</dbReference>
<evidence type="ECO:0000313" key="3">
    <source>
        <dbReference type="Proteomes" id="UP000182427"/>
    </source>
</evidence>
<reference evidence="2 3" key="1">
    <citation type="submission" date="2016-10" db="EMBL/GenBank/DDBJ databases">
        <authorList>
            <person name="de Groot N.N."/>
        </authorList>
    </citation>
    <scope>NUCLEOTIDE SEQUENCE [LARGE SCALE GENOMIC DNA]</scope>
    <source>
        <strain evidence="2 3">GAS232</strain>
    </source>
</reference>
<keyword evidence="3" id="KW-1185">Reference proteome</keyword>
<evidence type="ECO:0000259" key="1">
    <source>
        <dbReference type="PROSITE" id="PS51658"/>
    </source>
</evidence>
<accession>A0A1G7J7V3</accession>
<gene>
    <name evidence="2" type="ORF">SAMN05444167_1715</name>
</gene>
<proteinExistence type="predicted"/>
<dbReference type="InterPro" id="IPR003729">
    <property type="entry name" value="Bi_nuclease_dom"/>
</dbReference>
<organism evidence="2 3">
    <name type="scientific">Terriglobus roseus</name>
    <dbReference type="NCBI Taxonomy" id="392734"/>
    <lineage>
        <taxon>Bacteria</taxon>
        <taxon>Pseudomonadati</taxon>
        <taxon>Acidobacteriota</taxon>
        <taxon>Terriglobia</taxon>
        <taxon>Terriglobales</taxon>
        <taxon>Acidobacteriaceae</taxon>
        <taxon>Terriglobus</taxon>
    </lineage>
</organism>
<dbReference type="Proteomes" id="UP000182427">
    <property type="component" value="Chromosome I"/>
</dbReference>
<dbReference type="OrthoDB" id="9788698at2"/>
<dbReference type="EMBL" id="LT629690">
    <property type="protein sequence ID" value="SDF20864.1"/>
    <property type="molecule type" value="Genomic_DNA"/>
</dbReference>
<evidence type="ECO:0000313" key="2">
    <source>
        <dbReference type="EMBL" id="SDF20864.1"/>
    </source>
</evidence>